<keyword evidence="1" id="KW-0812">Transmembrane</keyword>
<organism evidence="2 3">
    <name type="scientific">Segatella oris F0302</name>
    <dbReference type="NCBI Taxonomy" id="649760"/>
    <lineage>
        <taxon>Bacteria</taxon>
        <taxon>Pseudomonadati</taxon>
        <taxon>Bacteroidota</taxon>
        <taxon>Bacteroidia</taxon>
        <taxon>Bacteroidales</taxon>
        <taxon>Prevotellaceae</taxon>
        <taxon>Segatella</taxon>
    </lineage>
</organism>
<comment type="caution">
    <text evidence="2">The sequence shown here is derived from an EMBL/GenBank/DDBJ whole genome shotgun (WGS) entry which is preliminary data.</text>
</comment>
<protein>
    <recommendedName>
        <fullName evidence="4">Competence protein ComEA helix-hairpin-helix repeat region</fullName>
    </recommendedName>
</protein>
<dbReference type="InterPro" id="IPR010994">
    <property type="entry name" value="RuvA_2-like"/>
</dbReference>
<sequence length="314" mass="36307">MEQQRRVPLTAKNHLIPMKFHDFFYYNKSDRNVILVLLVIAVASLTALFFLGNDEISVGEGYQGTAQSTSNKSAGNKPTLYYKTEERVAELFPFDPNTADSTTFLRLGLQPWQVRNIYKYRAKGGVYRHPADFARLYGLTQQRYLQLKPYIRIGQAYLPAALLPEAQERKVRHDSIVAHYTPKMKEGETLDLNTADTTQLQHVPGIGPYYARQILNYNKRLGGFADTRQLMEIDGFPTAALKYFTVNRAHITKLNVNRLTLAQLRHHPYIGFYQARDIVDYRRLRGPLKSLDDLRLLKSFTPETIERLRPYVEF</sequence>
<dbReference type="EMBL" id="ACUZ02000034">
    <property type="protein sequence ID" value="EFB31688.1"/>
    <property type="molecule type" value="Genomic_DNA"/>
</dbReference>
<dbReference type="PANTHER" id="PTHR21180:SF32">
    <property type="entry name" value="ENDONUCLEASE_EXONUCLEASE_PHOSPHATASE FAMILY DOMAIN-CONTAINING PROTEIN 1"/>
    <property type="match status" value="1"/>
</dbReference>
<evidence type="ECO:0008006" key="4">
    <source>
        <dbReference type="Google" id="ProtNLM"/>
    </source>
</evidence>
<dbReference type="GO" id="GO:0015628">
    <property type="term" value="P:protein secretion by the type II secretion system"/>
    <property type="evidence" value="ECO:0007669"/>
    <property type="project" value="TreeGrafter"/>
</dbReference>
<name>D1QSK7_9BACT</name>
<evidence type="ECO:0000256" key="1">
    <source>
        <dbReference type="SAM" id="Phobius"/>
    </source>
</evidence>
<gene>
    <name evidence="2" type="ORF">HMPREF0971_01966</name>
</gene>
<evidence type="ECO:0000313" key="2">
    <source>
        <dbReference type="EMBL" id="EFB31688.1"/>
    </source>
</evidence>
<dbReference type="Proteomes" id="UP000004079">
    <property type="component" value="Unassembled WGS sequence"/>
</dbReference>
<dbReference type="Gene3D" id="1.10.150.280">
    <property type="entry name" value="AF1531-like domain"/>
    <property type="match status" value="2"/>
</dbReference>
<dbReference type="InterPro" id="IPR051675">
    <property type="entry name" value="Endo/Exo/Phosphatase_dom_1"/>
</dbReference>
<dbReference type="PANTHER" id="PTHR21180">
    <property type="entry name" value="ENDONUCLEASE/EXONUCLEASE/PHOSPHATASE FAMILY DOMAIN-CONTAINING PROTEIN 1"/>
    <property type="match status" value="1"/>
</dbReference>
<reference evidence="2 3" key="1">
    <citation type="submission" date="2009-11" db="EMBL/GenBank/DDBJ databases">
        <authorList>
            <person name="Weinstock G."/>
            <person name="Sodergren E."/>
            <person name="Clifton S."/>
            <person name="Fulton L."/>
            <person name="Fulton B."/>
            <person name="Courtney L."/>
            <person name="Fronick C."/>
            <person name="Harrison M."/>
            <person name="Strong C."/>
            <person name="Farmer C."/>
            <person name="Delahaunty K."/>
            <person name="Markovic C."/>
            <person name="Hall O."/>
            <person name="Minx P."/>
            <person name="Tomlinson C."/>
            <person name="Mitreva M."/>
            <person name="Nelson J."/>
            <person name="Hou S."/>
            <person name="Wollam A."/>
            <person name="Pepin K.H."/>
            <person name="Johnson M."/>
            <person name="Bhonagiri V."/>
            <person name="Nash W.E."/>
            <person name="Warren W."/>
            <person name="Chinwalla A."/>
            <person name="Mardis E.R."/>
            <person name="Wilson R.K."/>
        </authorList>
    </citation>
    <scope>NUCLEOTIDE SEQUENCE [LARGE SCALE GENOMIC DNA]</scope>
    <source>
        <strain evidence="2 3">F0302</strain>
    </source>
</reference>
<keyword evidence="1" id="KW-1133">Transmembrane helix</keyword>
<dbReference type="AlphaFoldDB" id="D1QSK7"/>
<accession>D1QSK7</accession>
<feature type="transmembrane region" description="Helical" evidence="1">
    <location>
        <begin position="33"/>
        <end position="52"/>
    </location>
</feature>
<dbReference type="HOGENOM" id="CLU_077104_0_0_10"/>
<dbReference type="SUPFAM" id="SSF47781">
    <property type="entry name" value="RuvA domain 2-like"/>
    <property type="match status" value="3"/>
</dbReference>
<dbReference type="Pfam" id="PF12836">
    <property type="entry name" value="HHH_3"/>
    <property type="match status" value="2"/>
</dbReference>
<evidence type="ECO:0000313" key="3">
    <source>
        <dbReference type="Proteomes" id="UP000004079"/>
    </source>
</evidence>
<dbReference type="STRING" id="649760.HMPREF0971_01966"/>
<proteinExistence type="predicted"/>
<dbReference type="GO" id="GO:0015627">
    <property type="term" value="C:type II protein secretion system complex"/>
    <property type="evidence" value="ECO:0007669"/>
    <property type="project" value="TreeGrafter"/>
</dbReference>
<keyword evidence="1" id="KW-0472">Membrane</keyword>